<dbReference type="STRING" id="1399860.A0A2C5YA52"/>
<evidence type="ECO:0000256" key="1">
    <source>
        <dbReference type="ARBA" id="ARBA00000707"/>
    </source>
</evidence>
<dbReference type="GO" id="GO:0016579">
    <property type="term" value="P:protein deubiquitination"/>
    <property type="evidence" value="ECO:0007669"/>
    <property type="project" value="InterPro"/>
</dbReference>
<proteinExistence type="inferred from homology"/>
<evidence type="ECO:0000256" key="3">
    <source>
        <dbReference type="ARBA" id="ARBA00012759"/>
    </source>
</evidence>
<feature type="region of interest" description="Disordered" evidence="8">
    <location>
        <begin position="643"/>
        <end position="666"/>
    </location>
</feature>
<dbReference type="GO" id="GO:0005829">
    <property type="term" value="C:cytosol"/>
    <property type="evidence" value="ECO:0007669"/>
    <property type="project" value="TreeGrafter"/>
</dbReference>
<keyword evidence="6" id="KW-0378">Hydrolase</keyword>
<keyword evidence="5" id="KW-0833">Ubl conjugation pathway</keyword>
<evidence type="ECO:0000256" key="5">
    <source>
        <dbReference type="ARBA" id="ARBA00022786"/>
    </source>
</evidence>
<comment type="caution">
    <text evidence="11">The sequence shown here is derived from an EMBL/GenBank/DDBJ whole genome shotgun (WGS) entry which is preliminary data.</text>
</comment>
<evidence type="ECO:0000256" key="7">
    <source>
        <dbReference type="ARBA" id="ARBA00022807"/>
    </source>
</evidence>
<evidence type="ECO:0000313" key="12">
    <source>
        <dbReference type="Proteomes" id="UP000226192"/>
    </source>
</evidence>
<feature type="transmembrane region" description="Helical" evidence="9">
    <location>
        <begin position="62"/>
        <end position="84"/>
    </location>
</feature>
<dbReference type="InterPro" id="IPR028889">
    <property type="entry name" value="USP"/>
</dbReference>
<dbReference type="AlphaFoldDB" id="A0A2C5YA52"/>
<dbReference type="GO" id="GO:0005634">
    <property type="term" value="C:nucleus"/>
    <property type="evidence" value="ECO:0007669"/>
    <property type="project" value="TreeGrafter"/>
</dbReference>
<keyword evidence="7" id="KW-0788">Thiol protease</keyword>
<organism evidence="11 12">
    <name type="scientific">Ophiocordyceps australis</name>
    <dbReference type="NCBI Taxonomy" id="1399860"/>
    <lineage>
        <taxon>Eukaryota</taxon>
        <taxon>Fungi</taxon>
        <taxon>Dikarya</taxon>
        <taxon>Ascomycota</taxon>
        <taxon>Pezizomycotina</taxon>
        <taxon>Sordariomycetes</taxon>
        <taxon>Hypocreomycetidae</taxon>
        <taxon>Hypocreales</taxon>
        <taxon>Ophiocordycipitaceae</taxon>
        <taxon>Ophiocordyceps</taxon>
    </lineage>
</organism>
<evidence type="ECO:0000313" key="11">
    <source>
        <dbReference type="EMBL" id="PHH63761.1"/>
    </source>
</evidence>
<evidence type="ECO:0000259" key="10">
    <source>
        <dbReference type="PROSITE" id="PS50235"/>
    </source>
</evidence>
<keyword evidence="9" id="KW-1133">Transmembrane helix</keyword>
<dbReference type="Proteomes" id="UP000226192">
    <property type="component" value="Unassembled WGS sequence"/>
</dbReference>
<evidence type="ECO:0000256" key="9">
    <source>
        <dbReference type="SAM" id="Phobius"/>
    </source>
</evidence>
<dbReference type="EMBL" id="NJET01000043">
    <property type="protein sequence ID" value="PHH63761.1"/>
    <property type="molecule type" value="Genomic_DNA"/>
</dbReference>
<evidence type="ECO:0000256" key="6">
    <source>
        <dbReference type="ARBA" id="ARBA00022801"/>
    </source>
</evidence>
<dbReference type="Pfam" id="PF00443">
    <property type="entry name" value="UCH"/>
    <property type="match status" value="1"/>
</dbReference>
<evidence type="ECO:0000256" key="2">
    <source>
        <dbReference type="ARBA" id="ARBA00009085"/>
    </source>
</evidence>
<keyword evidence="4" id="KW-0645">Protease</keyword>
<evidence type="ECO:0000256" key="8">
    <source>
        <dbReference type="SAM" id="MobiDB-lite"/>
    </source>
</evidence>
<dbReference type="PROSITE" id="PS00973">
    <property type="entry name" value="USP_2"/>
    <property type="match status" value="1"/>
</dbReference>
<reference evidence="11 12" key="1">
    <citation type="submission" date="2017-06" db="EMBL/GenBank/DDBJ databases">
        <title>Ant-infecting Ophiocordyceps genomes reveal a high diversity of potential behavioral manipulation genes and a possible major role for enterotoxins.</title>
        <authorList>
            <person name="De Bekker C."/>
            <person name="Evans H.C."/>
            <person name="Brachmann A."/>
            <person name="Hughes D.P."/>
        </authorList>
    </citation>
    <scope>NUCLEOTIDE SEQUENCE [LARGE SCALE GENOMIC DNA]</scope>
    <source>
        <strain evidence="11 12">Map64</strain>
    </source>
</reference>
<keyword evidence="9" id="KW-0812">Transmembrane</keyword>
<dbReference type="InterPro" id="IPR038765">
    <property type="entry name" value="Papain-like_cys_pep_sf"/>
</dbReference>
<feature type="domain" description="USP" evidence="10">
    <location>
        <begin position="153"/>
        <end position="635"/>
    </location>
</feature>
<keyword evidence="9" id="KW-0472">Membrane</keyword>
<dbReference type="GO" id="GO:0004843">
    <property type="term" value="F:cysteine-type deubiquitinase activity"/>
    <property type="evidence" value="ECO:0007669"/>
    <property type="project" value="UniProtKB-EC"/>
</dbReference>
<protein>
    <recommendedName>
        <fullName evidence="3">ubiquitinyl hydrolase 1</fullName>
        <ecNumber evidence="3">3.4.19.12</ecNumber>
    </recommendedName>
</protein>
<evidence type="ECO:0000256" key="4">
    <source>
        <dbReference type="ARBA" id="ARBA00022670"/>
    </source>
</evidence>
<comment type="similarity">
    <text evidence="2">Belongs to the peptidase C19 family.</text>
</comment>
<dbReference type="InterPro" id="IPR001394">
    <property type="entry name" value="Peptidase_C19_UCH"/>
</dbReference>
<dbReference type="InterPro" id="IPR018200">
    <property type="entry name" value="USP_CS"/>
</dbReference>
<dbReference type="SUPFAM" id="SSF54001">
    <property type="entry name" value="Cysteine proteinases"/>
    <property type="match status" value="1"/>
</dbReference>
<feature type="transmembrane region" description="Helical" evidence="9">
    <location>
        <begin position="32"/>
        <end position="50"/>
    </location>
</feature>
<comment type="catalytic activity">
    <reaction evidence="1">
        <text>Thiol-dependent hydrolysis of ester, thioester, amide, peptide and isopeptide bonds formed by the C-terminal Gly of ubiquitin (a 76-residue protein attached to proteins as an intracellular targeting signal).</text>
        <dbReference type="EC" id="3.4.19.12"/>
    </reaction>
</comment>
<dbReference type="EC" id="3.4.19.12" evidence="3"/>
<dbReference type="PROSITE" id="PS50235">
    <property type="entry name" value="USP_3"/>
    <property type="match status" value="1"/>
</dbReference>
<dbReference type="PANTHER" id="PTHR24006">
    <property type="entry name" value="UBIQUITIN CARBOXYL-TERMINAL HYDROLASE"/>
    <property type="match status" value="1"/>
</dbReference>
<accession>A0A2C5YA52</accession>
<dbReference type="CDD" id="cd02662">
    <property type="entry name" value="Peptidase_C19F"/>
    <property type="match status" value="1"/>
</dbReference>
<dbReference type="PANTHER" id="PTHR24006:SF888">
    <property type="entry name" value="UBIQUITIN CARBOXYL-TERMINAL HYDROLASE 30"/>
    <property type="match status" value="1"/>
</dbReference>
<gene>
    <name evidence="11" type="ORF">CDD81_5526</name>
</gene>
<dbReference type="InterPro" id="IPR050164">
    <property type="entry name" value="Peptidase_C19"/>
</dbReference>
<name>A0A2C5YA52_9HYPO</name>
<dbReference type="OrthoDB" id="2020758at2759"/>
<keyword evidence="12" id="KW-1185">Reference proteome</keyword>
<dbReference type="Gene3D" id="3.90.70.10">
    <property type="entry name" value="Cysteine proteinases"/>
    <property type="match status" value="1"/>
</dbReference>
<dbReference type="GO" id="GO:0006508">
    <property type="term" value="P:proteolysis"/>
    <property type="evidence" value="ECO:0007669"/>
    <property type="project" value="UniProtKB-KW"/>
</dbReference>
<sequence>MNQPQDEFGSFYEAQITARRHSLPRERFSTPWSEASVLISILALLVPLLIKLYGSEARFASIVGSILGLLGDVVTFVLPGRLLLAIDARMNPSCLADGQGSHLHHAAKKDALRRILGLDQAHGLMESVFQARNRALSVTGGMLGLKPDAQRPAGLGNLDNSCYQNSILQGLAALESFPDYLEACARIVETSQAANNEVAQTLAMLIDDLNDLSNNNKTIWTPRLLKSMSTWTQQDAQEYFSKIVEDIDKSVADRIKETQPHPGIGVECYKDEAVASLHSDDSGYQSLSWHTDLSPLEGLRNPLEGLLAQRVACVQCGHSEGLSMIPFNCLTLSLGLDKSQHDLYDRLDAFTRVETIEGVECAKCTLLKAQKLLGKLLDKMQQGTAGPGLGQEQVDEARRRLEAVEEALEQDLFDDKTLLDKCRITAQSKMSSAKTKQIVVARPPRSLVVHINRSVFDPATFDMMKNSAPVGFPLTFDLGPWCLGSNSSRTSKGGEAGQAGGEEQELWQLDAKTSMISSDEKRSRLTGPLYELRAVVTHAGRHENGHYICYRRYPKARTRGRGGRVAWKRFAGAAVENGEGQDESSRATQMQQACDAGVEEKAQWWRLSDDNVIEVDEEIVQRQASGVFMLFYECVERDMVLSEEGGEEQQIMGAPERDGEAQAQDD</sequence>